<keyword evidence="1" id="KW-0694">RNA-binding</keyword>
<gene>
    <name evidence="3" type="ORF">ALC56_07707</name>
</gene>
<organism evidence="3 4">
    <name type="scientific">Trachymyrmex septentrionalis</name>
    <dbReference type="NCBI Taxonomy" id="34720"/>
    <lineage>
        <taxon>Eukaryota</taxon>
        <taxon>Metazoa</taxon>
        <taxon>Ecdysozoa</taxon>
        <taxon>Arthropoda</taxon>
        <taxon>Hexapoda</taxon>
        <taxon>Insecta</taxon>
        <taxon>Pterygota</taxon>
        <taxon>Neoptera</taxon>
        <taxon>Endopterygota</taxon>
        <taxon>Hymenoptera</taxon>
        <taxon>Apocrita</taxon>
        <taxon>Aculeata</taxon>
        <taxon>Formicoidea</taxon>
        <taxon>Formicidae</taxon>
        <taxon>Myrmicinae</taxon>
        <taxon>Trachymyrmex</taxon>
    </lineage>
</organism>
<dbReference type="SMART" id="SM00358">
    <property type="entry name" value="DSRM"/>
    <property type="match status" value="1"/>
</dbReference>
<dbReference type="Proteomes" id="UP000078541">
    <property type="component" value="Unassembled WGS sequence"/>
</dbReference>
<feature type="domain" description="DRBM" evidence="2">
    <location>
        <begin position="137"/>
        <end position="193"/>
    </location>
</feature>
<name>A0A151JVW2_9HYME</name>
<proteinExistence type="predicted"/>
<accession>A0A151JVW2</accession>
<dbReference type="Gene3D" id="3.30.160.20">
    <property type="match status" value="2"/>
</dbReference>
<feature type="non-terminal residue" evidence="3">
    <location>
        <position position="1"/>
    </location>
</feature>
<evidence type="ECO:0000313" key="4">
    <source>
        <dbReference type="Proteomes" id="UP000078541"/>
    </source>
</evidence>
<dbReference type="EMBL" id="KQ981688">
    <property type="protein sequence ID" value="KYN37911.1"/>
    <property type="molecule type" value="Genomic_DNA"/>
</dbReference>
<dbReference type="PROSITE" id="PS50137">
    <property type="entry name" value="DS_RBD"/>
    <property type="match status" value="2"/>
</dbReference>
<evidence type="ECO:0000313" key="3">
    <source>
        <dbReference type="EMBL" id="KYN37911.1"/>
    </source>
</evidence>
<evidence type="ECO:0000259" key="2">
    <source>
        <dbReference type="PROSITE" id="PS50137"/>
    </source>
</evidence>
<dbReference type="GO" id="GO:0010468">
    <property type="term" value="P:regulation of gene expression"/>
    <property type="evidence" value="ECO:0007669"/>
    <property type="project" value="UniProtKB-ARBA"/>
</dbReference>
<evidence type="ECO:0000256" key="1">
    <source>
        <dbReference type="PROSITE-ProRule" id="PRU00266"/>
    </source>
</evidence>
<sequence>HLQFNGKHYRGKGLSKSLARQDAAEKILKDLFFEKMTAKSKTGIYGRSDTQANSFVNKKKEMIDAQNATATVTSAKKVISWRALANFALYKLILDWNNERTSNSIVKNIRTQNEICQETIKQLPVYPTSIPPVELLYYMQPNLIYVLNRIGKVPHEVFTVTTKINGMEFSGTAATKKDAKIKVAKTALLELYNVNYTMELYNVTPE</sequence>
<dbReference type="SUPFAM" id="SSF54768">
    <property type="entry name" value="dsRNA-binding domain-like"/>
    <property type="match status" value="2"/>
</dbReference>
<protein>
    <recommendedName>
        <fullName evidence="2">DRBM domain-containing protein</fullName>
    </recommendedName>
</protein>
<dbReference type="STRING" id="34720.A0A151JVW2"/>
<dbReference type="AlphaFoldDB" id="A0A151JVW2"/>
<feature type="domain" description="DRBM" evidence="2">
    <location>
        <begin position="1"/>
        <end position="33"/>
    </location>
</feature>
<dbReference type="GO" id="GO:0003723">
    <property type="term" value="F:RNA binding"/>
    <property type="evidence" value="ECO:0007669"/>
    <property type="project" value="UniProtKB-UniRule"/>
</dbReference>
<reference evidence="3 4" key="1">
    <citation type="submission" date="2016-03" db="EMBL/GenBank/DDBJ databases">
        <title>Trachymyrmex septentrionalis WGS genome.</title>
        <authorList>
            <person name="Nygaard S."/>
            <person name="Hu H."/>
            <person name="Boomsma J."/>
            <person name="Zhang G."/>
        </authorList>
    </citation>
    <scope>NUCLEOTIDE SEQUENCE [LARGE SCALE GENOMIC DNA]</scope>
    <source>
        <strain evidence="3">Tsep2-gDNA-1</strain>
        <tissue evidence="3">Whole body</tissue>
    </source>
</reference>
<dbReference type="CDD" id="cd00048">
    <property type="entry name" value="DSRM_SF"/>
    <property type="match status" value="1"/>
</dbReference>
<dbReference type="InterPro" id="IPR014720">
    <property type="entry name" value="dsRBD_dom"/>
</dbReference>
<dbReference type="Pfam" id="PF00035">
    <property type="entry name" value="dsrm"/>
    <property type="match status" value="1"/>
</dbReference>
<keyword evidence="4" id="KW-1185">Reference proteome</keyword>